<evidence type="ECO:0000256" key="3">
    <source>
        <dbReference type="ARBA" id="ARBA00009156"/>
    </source>
</evidence>
<keyword evidence="18" id="KW-1185">Reference proteome</keyword>
<evidence type="ECO:0000259" key="16">
    <source>
        <dbReference type="Pfam" id="PF02782"/>
    </source>
</evidence>
<dbReference type="GO" id="GO:0046167">
    <property type="term" value="P:glycerol-3-phosphate biosynthetic process"/>
    <property type="evidence" value="ECO:0007669"/>
    <property type="project" value="TreeGrafter"/>
</dbReference>
<dbReference type="EC" id="2.7.1.30" evidence="4"/>
<dbReference type="InterPro" id="IPR018484">
    <property type="entry name" value="FGGY_N"/>
</dbReference>
<evidence type="ECO:0000256" key="12">
    <source>
        <dbReference type="ARBA" id="ARBA00045165"/>
    </source>
</evidence>
<evidence type="ECO:0000256" key="14">
    <source>
        <dbReference type="RuleBase" id="RU003733"/>
    </source>
</evidence>
<dbReference type="InterPro" id="IPR000577">
    <property type="entry name" value="Carb_kinase_FGGY"/>
</dbReference>
<keyword evidence="10" id="KW-0067">ATP-binding</keyword>
<proteinExistence type="inferred from homology"/>
<comment type="pathway">
    <text evidence="2">Polyol metabolism; glycerol degradation via glycerol kinase pathway; sn-glycerol 3-phosphate from glycerol: step 1/1.</text>
</comment>
<dbReference type="PANTHER" id="PTHR10196">
    <property type="entry name" value="SUGAR KINASE"/>
    <property type="match status" value="1"/>
</dbReference>
<evidence type="ECO:0000256" key="5">
    <source>
        <dbReference type="ARBA" id="ARBA00022490"/>
    </source>
</evidence>
<evidence type="ECO:0000259" key="15">
    <source>
        <dbReference type="Pfam" id="PF00370"/>
    </source>
</evidence>
<reference evidence="17 18" key="1">
    <citation type="journal article" date="2017" name="Curr. Biol.">
        <title>Genome architecture and evolution of a unichromosomal asexual nematode.</title>
        <authorList>
            <person name="Fradin H."/>
            <person name="Zegar C."/>
            <person name="Gutwein M."/>
            <person name="Lucas J."/>
            <person name="Kovtun M."/>
            <person name="Corcoran D."/>
            <person name="Baugh L.R."/>
            <person name="Kiontke K."/>
            <person name="Gunsalus K."/>
            <person name="Fitch D.H."/>
            <person name="Piano F."/>
        </authorList>
    </citation>
    <scope>NUCLEOTIDE SEQUENCE [LARGE SCALE GENOMIC DNA]</scope>
    <source>
        <strain evidence="17">PF1309</strain>
    </source>
</reference>
<dbReference type="GO" id="GO:0019563">
    <property type="term" value="P:glycerol catabolic process"/>
    <property type="evidence" value="ECO:0007669"/>
    <property type="project" value="UniProtKB-UniPathway"/>
</dbReference>
<evidence type="ECO:0000256" key="6">
    <source>
        <dbReference type="ARBA" id="ARBA00022679"/>
    </source>
</evidence>
<keyword evidence="8 14" id="KW-0418">Kinase</keyword>
<dbReference type="PROSITE" id="PS00445">
    <property type="entry name" value="FGGY_KINASES_2"/>
    <property type="match status" value="1"/>
</dbReference>
<dbReference type="UniPathway" id="UPA00618">
    <property type="reaction ID" value="UER00672"/>
</dbReference>
<sequence length="522" mass="58150">MYIISVDIGTSTIRSCLYDPDCRLIGKCEQQVHVKISGQEGEVRVELEPEQIFQQFKEVVNGTLSLIDEDAPVTMALCCQRNSIICWNKRTLQDVTKFICWNDGRANNACEMWNKSLLLKSLNFVGRVLYFLTRQPRYLGARTLHFISALVMHRLMTTIEQSKELQELLRNDELAFGCLDSWLLLRLSKGCVDVMESSCASSTGMYDPFINKFNHTVLRIIGFPLKLLPPLIDSVGELDPATGKRAALAEINPAIFGRKISISVILADQQAAHFGAGCWEKGDIKISLGTGTFVSVNTKDKAHASMQGLYPVVGWRINQKSTFLAEGMQHYTASLLTWAKNIGLLDDVKESSSMALSVHSTNGLVFIPAFGGLQTPINDGNICAGFLGLRPDTTKQQMVRAILESMTFRVYQIIMAIEDEVHFKLTHKIRICGGVSANDFICQSISDLLGRPVERLRDEGFVASRGVAMLAGMAQALWTEDQLPNLIEISTTFYPNSEAQFALKNTYEIWLKAVKGCSNFYS</sequence>
<organism evidence="17 18">
    <name type="scientific">Diploscapter pachys</name>
    <dbReference type="NCBI Taxonomy" id="2018661"/>
    <lineage>
        <taxon>Eukaryota</taxon>
        <taxon>Metazoa</taxon>
        <taxon>Ecdysozoa</taxon>
        <taxon>Nematoda</taxon>
        <taxon>Chromadorea</taxon>
        <taxon>Rhabditida</taxon>
        <taxon>Rhabditina</taxon>
        <taxon>Rhabditomorpha</taxon>
        <taxon>Rhabditoidea</taxon>
        <taxon>Rhabditidae</taxon>
        <taxon>Diploscapter</taxon>
    </lineage>
</organism>
<dbReference type="GO" id="GO:0005739">
    <property type="term" value="C:mitochondrion"/>
    <property type="evidence" value="ECO:0007669"/>
    <property type="project" value="TreeGrafter"/>
</dbReference>
<evidence type="ECO:0000256" key="8">
    <source>
        <dbReference type="ARBA" id="ARBA00022777"/>
    </source>
</evidence>
<comment type="caution">
    <text evidence="17">The sequence shown here is derived from an EMBL/GenBank/DDBJ whole genome shotgun (WGS) entry which is preliminary data.</text>
</comment>
<dbReference type="FunFam" id="3.30.420.40:FF:000104">
    <property type="entry name" value="putative glycerol kinase 5"/>
    <property type="match status" value="1"/>
</dbReference>
<evidence type="ECO:0000256" key="2">
    <source>
        <dbReference type="ARBA" id="ARBA00005190"/>
    </source>
</evidence>
<name>A0A2A2JYW6_9BILA</name>
<dbReference type="SUPFAM" id="SSF53067">
    <property type="entry name" value="Actin-like ATPase domain"/>
    <property type="match status" value="2"/>
</dbReference>
<evidence type="ECO:0000313" key="18">
    <source>
        <dbReference type="Proteomes" id="UP000218231"/>
    </source>
</evidence>
<keyword evidence="9" id="KW-0319">Glycerol metabolism</keyword>
<keyword evidence="7" id="KW-0547">Nucleotide-binding</keyword>
<accession>A0A2A2JYW6</accession>
<dbReference type="AlphaFoldDB" id="A0A2A2JYW6"/>
<dbReference type="PANTHER" id="PTHR10196:SF68">
    <property type="entry name" value="GLYCEROL KINASE 5-RELATED"/>
    <property type="match status" value="1"/>
</dbReference>
<evidence type="ECO:0000256" key="1">
    <source>
        <dbReference type="ARBA" id="ARBA00004496"/>
    </source>
</evidence>
<gene>
    <name evidence="17" type="ORF">WR25_00380</name>
</gene>
<dbReference type="PIRSF" id="PIRSF000538">
    <property type="entry name" value="GlpK"/>
    <property type="match status" value="1"/>
</dbReference>
<evidence type="ECO:0000256" key="7">
    <source>
        <dbReference type="ARBA" id="ARBA00022741"/>
    </source>
</evidence>
<dbReference type="Gene3D" id="3.30.420.40">
    <property type="match status" value="2"/>
</dbReference>
<keyword evidence="5" id="KW-0963">Cytoplasm</keyword>
<evidence type="ECO:0000313" key="17">
    <source>
        <dbReference type="EMBL" id="PAV66885.1"/>
    </source>
</evidence>
<keyword evidence="6 14" id="KW-0808">Transferase</keyword>
<protein>
    <recommendedName>
        <fullName evidence="13">Glycerol kinase 5</fullName>
        <ecNumber evidence="4">2.7.1.30</ecNumber>
    </recommendedName>
    <alternativeName>
        <fullName evidence="11">ATP:glycerol 3-phosphotransferase 5</fullName>
    </alternativeName>
</protein>
<dbReference type="STRING" id="2018661.A0A2A2JYW6"/>
<dbReference type="OrthoDB" id="6278781at2759"/>
<comment type="function">
    <text evidence="12">Skin-specific kinase that plays a key role in glycerol metabolism, catalyzing its phosphorylation to produce sn-glycerol 3-phosphate. Involved in skin-specific regulation of sterol regulatory element-binding protein (SREBP) processing and lipid biosynthesis.</text>
</comment>
<evidence type="ECO:0000256" key="4">
    <source>
        <dbReference type="ARBA" id="ARBA00012099"/>
    </source>
</evidence>
<evidence type="ECO:0000256" key="13">
    <source>
        <dbReference type="ARBA" id="ARBA00047192"/>
    </source>
</evidence>
<comment type="similarity">
    <text evidence="3 14">Belongs to the FGGY kinase family.</text>
</comment>
<dbReference type="InterPro" id="IPR018483">
    <property type="entry name" value="Carb_kinase_FGGY_CS"/>
</dbReference>
<dbReference type="FunFam" id="3.30.420.40:FF:000102">
    <property type="entry name" value="Putative glycerol kinase 5"/>
    <property type="match status" value="1"/>
</dbReference>
<evidence type="ECO:0000256" key="11">
    <source>
        <dbReference type="ARBA" id="ARBA00033026"/>
    </source>
</evidence>
<evidence type="ECO:0000256" key="9">
    <source>
        <dbReference type="ARBA" id="ARBA00022798"/>
    </source>
</evidence>
<dbReference type="GO" id="GO:0006641">
    <property type="term" value="P:triglyceride metabolic process"/>
    <property type="evidence" value="ECO:0007669"/>
    <property type="project" value="TreeGrafter"/>
</dbReference>
<feature type="domain" description="Carbohydrate kinase FGGY N-terminal" evidence="15">
    <location>
        <begin position="2"/>
        <end position="275"/>
    </location>
</feature>
<dbReference type="CDD" id="cd07793">
    <property type="entry name" value="ASKHA_NBD_FGGY_GK5-like"/>
    <property type="match status" value="1"/>
</dbReference>
<evidence type="ECO:0000256" key="10">
    <source>
        <dbReference type="ARBA" id="ARBA00022840"/>
    </source>
</evidence>
<comment type="subcellular location">
    <subcellularLocation>
        <location evidence="1">Cytoplasm</location>
    </subcellularLocation>
</comment>
<feature type="domain" description="Carbohydrate kinase FGGY C-terminal" evidence="16">
    <location>
        <begin position="285"/>
        <end position="474"/>
    </location>
</feature>
<dbReference type="InterPro" id="IPR037444">
    <property type="entry name" value="GK5"/>
</dbReference>
<dbReference type="EMBL" id="LIAE01010027">
    <property type="protein sequence ID" value="PAV66885.1"/>
    <property type="molecule type" value="Genomic_DNA"/>
</dbReference>
<dbReference type="Pfam" id="PF02782">
    <property type="entry name" value="FGGY_C"/>
    <property type="match status" value="1"/>
</dbReference>
<dbReference type="GO" id="GO:0004370">
    <property type="term" value="F:glycerol kinase activity"/>
    <property type="evidence" value="ECO:0007669"/>
    <property type="project" value="UniProtKB-EC"/>
</dbReference>
<dbReference type="Pfam" id="PF00370">
    <property type="entry name" value="FGGY_N"/>
    <property type="match status" value="1"/>
</dbReference>
<dbReference type="InterPro" id="IPR018485">
    <property type="entry name" value="FGGY_C"/>
</dbReference>
<dbReference type="Proteomes" id="UP000218231">
    <property type="component" value="Unassembled WGS sequence"/>
</dbReference>
<dbReference type="GO" id="GO:0005524">
    <property type="term" value="F:ATP binding"/>
    <property type="evidence" value="ECO:0007669"/>
    <property type="project" value="UniProtKB-KW"/>
</dbReference>
<dbReference type="InterPro" id="IPR043129">
    <property type="entry name" value="ATPase_NBD"/>
</dbReference>